<dbReference type="Proteomes" id="UP000803844">
    <property type="component" value="Unassembled WGS sequence"/>
</dbReference>
<sequence length="374" mass="43070">MAPSRIRIVLAPKKLRASRGSTSNVKKSGDNKYSESNKKIQQPVPATSFPLNRVPAEIQTMIWSEVIKMPACHTFKIVKDDQVSAGSAANPWALRIMAKEPRHDPSAYRLWKKLHQLHNISFEAAFRFLATNIQPLALHLPGSRQPTYAPRAAIDSSNDLVIFDFERGSRQTLFSWFEHTGVRSTMNIRLIRSRFRHFTRVALHYRDSHVNADLPGPFQCYCQPPVPMRCHRYKACPLELACFLDCFRNLKEFYLIVQPRRQEEIRFAAEYKKNVDHAGLCIPRTRISGHGKTVGPFKLSQFFDTKYEYIQQAPPKLMPLVRTRSPFYGPGSARDCLIKAWDIYKGTTGDEEFRTPQEQRDQSKIGYNLRDPCI</sequence>
<feature type="region of interest" description="Disordered" evidence="1">
    <location>
        <begin position="352"/>
        <end position="374"/>
    </location>
</feature>
<feature type="region of interest" description="Disordered" evidence="1">
    <location>
        <begin position="13"/>
        <end position="41"/>
    </location>
</feature>
<dbReference type="RefSeq" id="XP_040774280.1">
    <property type="nucleotide sequence ID" value="XM_040920676.1"/>
</dbReference>
<dbReference type="EMBL" id="MU032349">
    <property type="protein sequence ID" value="KAF3763319.1"/>
    <property type="molecule type" value="Genomic_DNA"/>
</dbReference>
<evidence type="ECO:0000313" key="2">
    <source>
        <dbReference type="EMBL" id="KAF3763319.1"/>
    </source>
</evidence>
<comment type="caution">
    <text evidence="2">The sequence shown here is derived from an EMBL/GenBank/DDBJ whole genome shotgun (WGS) entry which is preliminary data.</text>
</comment>
<name>A0A9P4XYM9_CRYP1</name>
<keyword evidence="3" id="KW-1185">Reference proteome</keyword>
<evidence type="ECO:0000313" key="3">
    <source>
        <dbReference type="Proteomes" id="UP000803844"/>
    </source>
</evidence>
<gene>
    <name evidence="2" type="ORF">M406DRAFT_331847</name>
</gene>
<feature type="compositionally biased region" description="Basic and acidic residues" evidence="1">
    <location>
        <begin position="352"/>
        <end position="363"/>
    </location>
</feature>
<dbReference type="GeneID" id="63837805"/>
<organism evidence="2 3">
    <name type="scientific">Cryphonectria parasitica (strain ATCC 38755 / EP155)</name>
    <dbReference type="NCBI Taxonomy" id="660469"/>
    <lineage>
        <taxon>Eukaryota</taxon>
        <taxon>Fungi</taxon>
        <taxon>Dikarya</taxon>
        <taxon>Ascomycota</taxon>
        <taxon>Pezizomycotina</taxon>
        <taxon>Sordariomycetes</taxon>
        <taxon>Sordariomycetidae</taxon>
        <taxon>Diaporthales</taxon>
        <taxon>Cryphonectriaceae</taxon>
        <taxon>Cryphonectria-Endothia species complex</taxon>
        <taxon>Cryphonectria</taxon>
    </lineage>
</organism>
<evidence type="ECO:0000256" key="1">
    <source>
        <dbReference type="SAM" id="MobiDB-lite"/>
    </source>
</evidence>
<accession>A0A9P4XYM9</accession>
<dbReference type="OrthoDB" id="5239911at2759"/>
<reference evidence="2" key="1">
    <citation type="journal article" date="2020" name="Phytopathology">
        <title>Genome sequence of the chestnut blight fungus Cryphonectria parasitica EP155: A fundamental resource for an archetypical invasive plant pathogen.</title>
        <authorList>
            <person name="Crouch J.A."/>
            <person name="Dawe A."/>
            <person name="Aerts A."/>
            <person name="Barry K."/>
            <person name="Churchill A.C.L."/>
            <person name="Grimwood J."/>
            <person name="Hillman B."/>
            <person name="Milgroom M.G."/>
            <person name="Pangilinan J."/>
            <person name="Smith M."/>
            <person name="Salamov A."/>
            <person name="Schmutz J."/>
            <person name="Yadav J."/>
            <person name="Grigoriev I.V."/>
            <person name="Nuss D."/>
        </authorList>
    </citation>
    <scope>NUCLEOTIDE SEQUENCE</scope>
    <source>
        <strain evidence="2">EP155</strain>
    </source>
</reference>
<protein>
    <submittedName>
        <fullName evidence="2">Uncharacterized protein</fullName>
    </submittedName>
</protein>
<feature type="compositionally biased region" description="Basic and acidic residues" evidence="1">
    <location>
        <begin position="27"/>
        <end position="38"/>
    </location>
</feature>
<dbReference type="AlphaFoldDB" id="A0A9P4XYM9"/>
<proteinExistence type="predicted"/>